<sequence>MFKAFKKAASVALVFSLFLNVFPQVIFAKVESSSKEFLSFSVEGNPGVIDNVNHKINVVVPFRSAVDNMHEIFTVSEGASVLDHTSNVTRTNYSSPQTLTVVAEDRSIQVYTVTVTIGPSNLKSILSFNLSNPAVTGFIDDEAYAIFLTVPKGTDVTALKPTFTTDEMMAKVKVNDVVQVSGNSAQDFTQPLIYMVEALDGSTRDYRVTVNIQKELSTAKEITYFGLASLSSVGIIDETNHTIALTVPFGTNLTSLAPVFTSTGTGVYVNDVQQVSGEAVLNFTSDVVFTVRDEAGGTQSYTVKVQAAAADVSSTKAMLTYAVAGIQGTVNEDTHTITVVLPTGSSRLNQIATFTTNGQSIKIGTSVQSSGQTIDDFTSPVTYTVFAENGLTQNYVVKVVLANQLTSYDLISPVHATGVIDPVQRTITLDVQYGTDLSAAKATFVTTGDHLKINGIVQQSGVTASDLSLSPIIHAVDSENNAITYTLIVNRGLNPAKELTSFKLTSPESNGVVNQTTHTVSVTVPFGTDVTQLAPVFTSTGAEVKVGLQDQVSGVTTQDFTNPVTYSVYAADGNKQDYVVTVVVANQLKSFDLISPVLATGVIDLVQRTITLDVPYGTDLSAAKATFVTTGDHLKINGVVQQSGVTVSDLSLSPAIHAVDSDNQVIPYNLIINKGLNPAKELTSFKLTSPESNGVVNQTTHTVSITVPFGTDVTQLAPIFTTTGADVKVGLQNQVSGVTTQDFTNPVTYSVYAADGNKQDYVVTVTIAESAPSGGYNPPLVTPTEPKPTLPPATSIFKSVVDQAKIEAYLKGKVEQAQTEPVRDVFPDVNEHWSKANIDLFVTLGFLTGYKDGTFRPDASITRAEFAAIIAKVFHIEPASSSLVLKDVKDHWASQAIVALASNGIITGYGDDTFRPSHAITRAEIIAIISRIVDFKGVEKHQTASFNDVVGYWNSDEIQTAASAGIIEGRAAGTFAPNESSTRAEALSIIMRALSLNPDIKALFDQLKS</sequence>
<evidence type="ECO:0000256" key="1">
    <source>
        <dbReference type="SAM" id="SignalP"/>
    </source>
</evidence>
<gene>
    <name evidence="3" type="ORF">KCTCHS21_59800</name>
</gene>
<evidence type="ECO:0000313" key="3">
    <source>
        <dbReference type="EMBL" id="BBI36581.1"/>
    </source>
</evidence>
<evidence type="ECO:0000313" key="4">
    <source>
        <dbReference type="Proteomes" id="UP000289856"/>
    </source>
</evidence>
<dbReference type="InterPro" id="IPR001119">
    <property type="entry name" value="SLH_dom"/>
</dbReference>
<keyword evidence="1" id="KW-0732">Signal</keyword>
<reference evidence="3 4" key="1">
    <citation type="submission" date="2019-01" db="EMBL/GenBank/DDBJ databases">
        <title>Complete genome sequence of Cohnella hallensis HS21 isolated from Korean fir (Abies koreana) rhizospheric soil.</title>
        <authorList>
            <person name="Jiang L."/>
            <person name="Kang S.W."/>
            <person name="Kim S."/>
            <person name="Jung J."/>
            <person name="Kim C.Y."/>
            <person name="Kim D.H."/>
            <person name="Kim S.W."/>
            <person name="Lee J."/>
        </authorList>
    </citation>
    <scope>NUCLEOTIDE SEQUENCE [LARGE SCALE GENOMIC DNA]</scope>
    <source>
        <strain evidence="3 4">HS21</strain>
    </source>
</reference>
<dbReference type="Pfam" id="PF00395">
    <property type="entry name" value="SLH"/>
    <property type="match status" value="3"/>
</dbReference>
<keyword evidence="4" id="KW-1185">Reference proteome</keyword>
<dbReference type="InterPro" id="IPR051465">
    <property type="entry name" value="Cell_Envelope_Struct_Comp"/>
</dbReference>
<organism evidence="3 4">
    <name type="scientific">Cohnella abietis</name>
    <dbReference type="NCBI Taxonomy" id="2507935"/>
    <lineage>
        <taxon>Bacteria</taxon>
        <taxon>Bacillati</taxon>
        <taxon>Bacillota</taxon>
        <taxon>Bacilli</taxon>
        <taxon>Bacillales</taxon>
        <taxon>Paenibacillaceae</taxon>
        <taxon>Cohnella</taxon>
    </lineage>
</organism>
<dbReference type="RefSeq" id="WP_130616078.1">
    <property type="nucleotide sequence ID" value="NZ_AP019400.1"/>
</dbReference>
<dbReference type="PANTHER" id="PTHR43308:SF5">
    <property type="entry name" value="S-LAYER PROTEIN _ PEPTIDOGLYCAN ENDO-BETA-N-ACETYLGLUCOSAMINIDASE"/>
    <property type="match status" value="1"/>
</dbReference>
<dbReference type="KEGG" id="cohn:KCTCHS21_59800"/>
<feature type="signal peptide" evidence="1">
    <location>
        <begin position="1"/>
        <end position="28"/>
    </location>
</feature>
<name>A0A3T1DEJ3_9BACL</name>
<dbReference type="AlphaFoldDB" id="A0A3T1DEJ3"/>
<feature type="domain" description="SLH" evidence="2">
    <location>
        <begin position="821"/>
        <end position="879"/>
    </location>
</feature>
<dbReference type="PANTHER" id="PTHR43308">
    <property type="entry name" value="OUTER MEMBRANE PROTEIN ALPHA-RELATED"/>
    <property type="match status" value="1"/>
</dbReference>
<dbReference type="Gene3D" id="2.60.40.2340">
    <property type="match status" value="8"/>
</dbReference>
<accession>A0A3T1DEJ3</accession>
<dbReference type="Proteomes" id="UP000289856">
    <property type="component" value="Chromosome"/>
</dbReference>
<feature type="domain" description="SLH" evidence="2">
    <location>
        <begin position="880"/>
        <end position="943"/>
    </location>
</feature>
<dbReference type="EMBL" id="AP019400">
    <property type="protein sequence ID" value="BBI36581.1"/>
    <property type="molecule type" value="Genomic_DNA"/>
</dbReference>
<feature type="chain" id="PRO_5019273763" description="SLH domain-containing protein" evidence="1">
    <location>
        <begin position="29"/>
        <end position="1009"/>
    </location>
</feature>
<evidence type="ECO:0000259" key="2">
    <source>
        <dbReference type="PROSITE" id="PS51272"/>
    </source>
</evidence>
<proteinExistence type="predicted"/>
<dbReference type="OrthoDB" id="7012117at2"/>
<feature type="domain" description="SLH" evidence="2">
    <location>
        <begin position="944"/>
        <end position="1004"/>
    </location>
</feature>
<protein>
    <recommendedName>
        <fullName evidence="2">SLH domain-containing protein</fullName>
    </recommendedName>
</protein>
<dbReference type="PROSITE" id="PS51272">
    <property type="entry name" value="SLH"/>
    <property type="match status" value="3"/>
</dbReference>